<protein>
    <submittedName>
        <fullName evidence="1">Uncharacterized protein</fullName>
    </submittedName>
</protein>
<dbReference type="EMBL" id="LAZR01000302">
    <property type="protein sequence ID" value="KKN75912.1"/>
    <property type="molecule type" value="Genomic_DNA"/>
</dbReference>
<comment type="caution">
    <text evidence="1">The sequence shown here is derived from an EMBL/GenBank/DDBJ whole genome shotgun (WGS) entry which is preliminary data.</text>
</comment>
<accession>A0A0F9TLY2</accession>
<proteinExistence type="predicted"/>
<organism evidence="1">
    <name type="scientific">marine sediment metagenome</name>
    <dbReference type="NCBI Taxonomy" id="412755"/>
    <lineage>
        <taxon>unclassified sequences</taxon>
        <taxon>metagenomes</taxon>
        <taxon>ecological metagenomes</taxon>
    </lineage>
</organism>
<evidence type="ECO:0000313" key="1">
    <source>
        <dbReference type="EMBL" id="KKN75912.1"/>
    </source>
</evidence>
<sequence length="69" mass="7783">MECSKCLYQGDSIEFCAQPEIYCRAVVEQLQTELAEAKERIELAVDYLPECPDKAKGFLVNPKRGKNDG</sequence>
<gene>
    <name evidence="1" type="ORF">LCGC14_0376200</name>
</gene>
<dbReference type="AlphaFoldDB" id="A0A0F9TLY2"/>
<reference evidence="1" key="1">
    <citation type="journal article" date="2015" name="Nature">
        <title>Complex archaea that bridge the gap between prokaryotes and eukaryotes.</title>
        <authorList>
            <person name="Spang A."/>
            <person name="Saw J.H."/>
            <person name="Jorgensen S.L."/>
            <person name="Zaremba-Niedzwiedzka K."/>
            <person name="Martijn J."/>
            <person name="Lind A.E."/>
            <person name="van Eijk R."/>
            <person name="Schleper C."/>
            <person name="Guy L."/>
            <person name="Ettema T.J."/>
        </authorList>
    </citation>
    <scope>NUCLEOTIDE SEQUENCE</scope>
</reference>
<name>A0A0F9TLY2_9ZZZZ</name>